<accession>A0A2P7BFM6</accession>
<dbReference type="EMBL" id="PGGM01000003">
    <property type="protein sequence ID" value="PSH65301.1"/>
    <property type="molecule type" value="Genomic_DNA"/>
</dbReference>
<comment type="caution">
    <text evidence="1">The sequence shown here is derived from an EMBL/GenBank/DDBJ whole genome shotgun (WGS) entry which is preliminary data.</text>
</comment>
<name>A0A2P7BFM6_9HYPH</name>
<organism evidence="1 2">
    <name type="scientific">Phyllobacterium sophorae</name>
    <dbReference type="NCBI Taxonomy" id="1520277"/>
    <lineage>
        <taxon>Bacteria</taxon>
        <taxon>Pseudomonadati</taxon>
        <taxon>Pseudomonadota</taxon>
        <taxon>Alphaproteobacteria</taxon>
        <taxon>Hyphomicrobiales</taxon>
        <taxon>Phyllobacteriaceae</taxon>
        <taxon>Phyllobacterium</taxon>
    </lineage>
</organism>
<evidence type="ECO:0000313" key="2">
    <source>
        <dbReference type="Proteomes" id="UP000241764"/>
    </source>
</evidence>
<dbReference type="Proteomes" id="UP000241764">
    <property type="component" value="Unassembled WGS sequence"/>
</dbReference>
<keyword evidence="2" id="KW-1185">Reference proteome</keyword>
<dbReference type="RefSeq" id="WP_106663716.1">
    <property type="nucleotide sequence ID" value="NZ_PGGM01000003.1"/>
</dbReference>
<sequence length="66" mass="7377">MPVYPKVKVDLTQSTDYPLAMLSKVLVKLREANVPSSMIEQIGSEALSGDYEKVLTTCRKYVDIGR</sequence>
<reference evidence="2" key="1">
    <citation type="submission" date="2017-11" db="EMBL/GenBank/DDBJ databases">
        <authorList>
            <person name="Kuznetsova I."/>
            <person name="Sazanova A."/>
            <person name="Chirak E."/>
            <person name="Safronova V."/>
            <person name="Willems A."/>
        </authorList>
    </citation>
    <scope>NUCLEOTIDE SEQUENCE [LARGE SCALE GENOMIC DNA]</scope>
    <source>
        <strain evidence="2">CCBAU 03422</strain>
    </source>
</reference>
<evidence type="ECO:0000313" key="1">
    <source>
        <dbReference type="EMBL" id="PSH65301.1"/>
    </source>
</evidence>
<protein>
    <submittedName>
        <fullName evidence="1">Uncharacterized protein</fullName>
    </submittedName>
</protein>
<proteinExistence type="predicted"/>
<dbReference type="AlphaFoldDB" id="A0A2P7BFM6"/>
<gene>
    <name evidence="1" type="ORF">CU103_09880</name>
</gene>
<dbReference type="OrthoDB" id="1202793at2"/>